<dbReference type="Gene3D" id="3.90.320.10">
    <property type="match status" value="1"/>
</dbReference>
<accession>A0A5M5D4H5</accession>
<dbReference type="AlphaFoldDB" id="A0A5M5D4H5"/>
<dbReference type="InterPro" id="IPR011604">
    <property type="entry name" value="PDDEXK-like_dom_sf"/>
</dbReference>
<keyword evidence="2" id="KW-1185">Reference proteome</keyword>
<evidence type="ECO:0008006" key="3">
    <source>
        <dbReference type="Google" id="ProtNLM"/>
    </source>
</evidence>
<gene>
    <name evidence="1" type="ORF">F3D66_22745</name>
</gene>
<dbReference type="EMBL" id="VWKB01000036">
    <property type="protein sequence ID" value="KAA4091721.1"/>
    <property type="molecule type" value="Genomic_DNA"/>
</dbReference>
<evidence type="ECO:0000313" key="2">
    <source>
        <dbReference type="Proteomes" id="UP000473905"/>
    </source>
</evidence>
<protein>
    <recommendedName>
        <fullName evidence="3">PD-(D/E)XK endonuclease-like domain-containing protein</fullName>
    </recommendedName>
</protein>
<organism evidence="1 2">
    <name type="scientific">Bacteroides ovatus</name>
    <dbReference type="NCBI Taxonomy" id="28116"/>
    <lineage>
        <taxon>Bacteria</taxon>
        <taxon>Pseudomonadati</taxon>
        <taxon>Bacteroidota</taxon>
        <taxon>Bacteroidia</taxon>
        <taxon>Bacteroidales</taxon>
        <taxon>Bacteroidaceae</taxon>
        <taxon>Bacteroides</taxon>
    </lineage>
</organism>
<name>A0A5M5D4H5_BACOV</name>
<reference evidence="1 2" key="1">
    <citation type="journal article" date="2019" name="Nat. Med.">
        <title>A library of human gut bacterial isolates paired with longitudinal multiomics data enables mechanistic microbiome research.</title>
        <authorList>
            <person name="Poyet M."/>
            <person name="Groussin M."/>
            <person name="Gibbons S.M."/>
            <person name="Avila-Pacheco J."/>
            <person name="Jiang X."/>
            <person name="Kearney S.M."/>
            <person name="Perrotta A.R."/>
            <person name="Berdy B."/>
            <person name="Zhao S."/>
            <person name="Lieberman T.D."/>
            <person name="Swanson P.K."/>
            <person name="Smith M."/>
            <person name="Roesemann S."/>
            <person name="Alexander J.E."/>
            <person name="Rich S.A."/>
            <person name="Livny J."/>
            <person name="Vlamakis H."/>
            <person name="Clish C."/>
            <person name="Bullock K."/>
            <person name="Deik A."/>
            <person name="Scott J."/>
            <person name="Pierce K.A."/>
            <person name="Xavier R.J."/>
            <person name="Alm E.J."/>
        </authorList>
    </citation>
    <scope>NUCLEOTIDE SEQUENCE [LARGE SCALE GENOMIC DNA]</scope>
    <source>
        <strain evidence="1 2">BIOML-A134</strain>
    </source>
</reference>
<dbReference type="Proteomes" id="UP000473905">
    <property type="component" value="Unassembled WGS sequence"/>
</dbReference>
<sequence>MMARIELINNGILFKEEEHEYWLGNKQLFGITQAIQKQVAGQEYDNCPEYLIKRAGEYGSGVHKSIERLINEFEHDGTLEVEDFRKLTKGMNIESCEYNVSDMEHWSSNIDLVTRLSDTEFGLCDIKTYSNAKLTKSQLTKARYQLSIYAYLFELQNKGAIVKELTVIHICNKIKKDGTINHVAELVPIDRIPGDICKALLDATLKGEQFQNPYELPKEVSGKVKRIIKLIQAKKEAEEELNIIKKDIFETMIFLDVNNWRGEGISITRTSDTTRSSFDLASFKKAFPDLPYENYIKTSNVAGSLKIMTM</sequence>
<evidence type="ECO:0000313" key="1">
    <source>
        <dbReference type="EMBL" id="KAA4091721.1"/>
    </source>
</evidence>
<proteinExistence type="predicted"/>
<comment type="caution">
    <text evidence="1">The sequence shown here is derived from an EMBL/GenBank/DDBJ whole genome shotgun (WGS) entry which is preliminary data.</text>
</comment>